<evidence type="ECO:0000313" key="1">
    <source>
        <dbReference type="EMBL" id="KER28771.1"/>
    </source>
</evidence>
<dbReference type="RefSeq" id="XP_009167475.1">
    <property type="nucleotide sequence ID" value="XM_009169211.1"/>
</dbReference>
<name>A0A074ZNU1_OPIVI</name>
<reference evidence="1 2" key="1">
    <citation type="submission" date="2013-11" db="EMBL/GenBank/DDBJ databases">
        <title>Opisthorchis viverrini - life in the bile duct.</title>
        <authorList>
            <person name="Young N.D."/>
            <person name="Nagarajan N."/>
            <person name="Lin S.J."/>
            <person name="Korhonen P.K."/>
            <person name="Jex A.R."/>
            <person name="Hall R.S."/>
            <person name="Safavi-Hemami H."/>
            <person name="Kaewkong W."/>
            <person name="Bertrand D."/>
            <person name="Gao S."/>
            <person name="Seet Q."/>
            <person name="Wongkham S."/>
            <person name="Teh B.T."/>
            <person name="Wongkham C."/>
            <person name="Intapan P.M."/>
            <person name="Maleewong W."/>
            <person name="Yang X."/>
            <person name="Hu M."/>
            <person name="Wang Z."/>
            <person name="Hofmann A."/>
            <person name="Sternberg P.W."/>
            <person name="Tan P."/>
            <person name="Wang J."/>
            <person name="Gasser R.B."/>
        </authorList>
    </citation>
    <scope>NUCLEOTIDE SEQUENCE [LARGE SCALE GENOMIC DNA]</scope>
</reference>
<protein>
    <submittedName>
        <fullName evidence="1">Uncharacterized protein</fullName>
    </submittedName>
</protein>
<evidence type="ECO:0000313" key="2">
    <source>
        <dbReference type="Proteomes" id="UP000054324"/>
    </source>
</evidence>
<dbReference type="CTD" id="20318644"/>
<dbReference type="GeneID" id="20318644"/>
<organism evidence="1 2">
    <name type="scientific">Opisthorchis viverrini</name>
    <name type="common">Southeast Asian liver fluke</name>
    <dbReference type="NCBI Taxonomy" id="6198"/>
    <lineage>
        <taxon>Eukaryota</taxon>
        <taxon>Metazoa</taxon>
        <taxon>Spiralia</taxon>
        <taxon>Lophotrochozoa</taxon>
        <taxon>Platyhelminthes</taxon>
        <taxon>Trematoda</taxon>
        <taxon>Digenea</taxon>
        <taxon>Opisthorchiida</taxon>
        <taxon>Opisthorchiata</taxon>
        <taxon>Opisthorchiidae</taxon>
        <taxon>Opisthorchis</taxon>
    </lineage>
</organism>
<keyword evidence="2" id="KW-1185">Reference proteome</keyword>
<dbReference type="Proteomes" id="UP000054324">
    <property type="component" value="Unassembled WGS sequence"/>
</dbReference>
<proteinExistence type="predicted"/>
<gene>
    <name evidence="1" type="ORF">T265_04462</name>
</gene>
<dbReference type="EMBL" id="KL596692">
    <property type="protein sequence ID" value="KER28771.1"/>
    <property type="molecule type" value="Genomic_DNA"/>
</dbReference>
<dbReference type="KEGG" id="ovi:T265_04462"/>
<sequence>MARSCVTHTETPSTETDVVLRASFRMTQPARWTAHVLAERRERDHEEFRCYISNKFSNCFSLVAEWLSVHTTIRKVIIISIVSCNNRVLVVRWLKLPQFRSPMIWGWGR</sequence>
<accession>A0A074ZNU1</accession>
<dbReference type="AlphaFoldDB" id="A0A074ZNU1"/>